<dbReference type="PROSITE" id="PS01096">
    <property type="entry name" value="PPIC_PPIASE_1"/>
    <property type="match status" value="1"/>
</dbReference>
<dbReference type="GO" id="GO:0003755">
    <property type="term" value="F:peptidyl-prolyl cis-trans isomerase activity"/>
    <property type="evidence" value="ECO:0007669"/>
    <property type="project" value="UniProtKB-EC"/>
</dbReference>
<name>A0ABS4KNP8_9FIRM</name>
<dbReference type="RefSeq" id="WP_245330922.1">
    <property type="nucleotide sequence ID" value="NZ_JAGGLI010000049.1"/>
</dbReference>
<dbReference type="EMBL" id="JAGGLI010000049">
    <property type="protein sequence ID" value="MBP2028935.1"/>
    <property type="molecule type" value="Genomic_DNA"/>
</dbReference>
<feature type="domain" description="PpiC" evidence="2">
    <location>
        <begin position="114"/>
        <end position="203"/>
    </location>
</feature>
<proteinExistence type="predicted"/>
<dbReference type="InterPro" id="IPR027304">
    <property type="entry name" value="Trigger_fact/SurA_dom_sf"/>
</dbReference>
<comment type="caution">
    <text evidence="3">The sequence shown here is derived from an EMBL/GenBank/DDBJ whole genome shotgun (WGS) entry which is preliminary data.</text>
</comment>
<evidence type="ECO:0000313" key="4">
    <source>
        <dbReference type="Proteomes" id="UP001314903"/>
    </source>
</evidence>
<dbReference type="InterPro" id="IPR050245">
    <property type="entry name" value="PrsA_foldase"/>
</dbReference>
<dbReference type="SUPFAM" id="SSF109998">
    <property type="entry name" value="Triger factor/SurA peptide-binding domain-like"/>
    <property type="match status" value="1"/>
</dbReference>
<organism evidence="3 4">
    <name type="scientific">Acetoanaerobium pronyense</name>
    <dbReference type="NCBI Taxonomy" id="1482736"/>
    <lineage>
        <taxon>Bacteria</taxon>
        <taxon>Bacillati</taxon>
        <taxon>Bacillota</taxon>
        <taxon>Clostridia</taxon>
        <taxon>Peptostreptococcales</taxon>
        <taxon>Filifactoraceae</taxon>
        <taxon>Acetoanaerobium</taxon>
    </lineage>
</organism>
<dbReference type="PANTHER" id="PTHR47245:SF2">
    <property type="entry name" value="PEPTIDYL-PROLYL CIS-TRANS ISOMERASE HP_0175-RELATED"/>
    <property type="match status" value="1"/>
</dbReference>
<evidence type="ECO:0000313" key="3">
    <source>
        <dbReference type="EMBL" id="MBP2028935.1"/>
    </source>
</evidence>
<sequence>MDNKTVLAQIGSYEVTQADLDHMMANLNPQVSQNFQGEEGKKALLEELVNQKLIYIEAMENNIHEEEKYKADFEKLVENFTTQYAIQRLINSVSVTHEELEEYYNNNQESFKSPEKVKASHILVDSEELASELQRQIAQGASFEDLAAEHSSCPSKERGGDLGEFTKGQMVPEFEDAAFYLAPGEVSGPVQTQFGYHLIKLAHKSESKTMEFEEVRSNLLKNIMAERQHMKYQEHIADLRAKHNINMK</sequence>
<dbReference type="Pfam" id="PF00639">
    <property type="entry name" value="Rotamase"/>
    <property type="match status" value="1"/>
</dbReference>
<dbReference type="PROSITE" id="PS50198">
    <property type="entry name" value="PPIC_PPIASE_2"/>
    <property type="match status" value="1"/>
</dbReference>
<dbReference type="SUPFAM" id="SSF54534">
    <property type="entry name" value="FKBP-like"/>
    <property type="match status" value="1"/>
</dbReference>
<dbReference type="Gene3D" id="3.10.50.40">
    <property type="match status" value="1"/>
</dbReference>
<keyword evidence="1" id="KW-0697">Rotamase</keyword>
<dbReference type="PANTHER" id="PTHR47245">
    <property type="entry name" value="PEPTIDYLPROLYL ISOMERASE"/>
    <property type="match status" value="1"/>
</dbReference>
<gene>
    <name evidence="3" type="ORF">J2Z35_002773</name>
</gene>
<dbReference type="Proteomes" id="UP001314903">
    <property type="component" value="Unassembled WGS sequence"/>
</dbReference>
<dbReference type="EC" id="5.2.1.8" evidence="3"/>
<reference evidence="3 4" key="1">
    <citation type="submission" date="2021-03" db="EMBL/GenBank/DDBJ databases">
        <title>Genomic Encyclopedia of Type Strains, Phase IV (KMG-IV): sequencing the most valuable type-strain genomes for metagenomic binning, comparative biology and taxonomic classification.</title>
        <authorList>
            <person name="Goeker M."/>
        </authorList>
    </citation>
    <scope>NUCLEOTIDE SEQUENCE [LARGE SCALE GENOMIC DNA]</scope>
    <source>
        <strain evidence="3 4">DSM 27512</strain>
    </source>
</reference>
<dbReference type="InterPro" id="IPR000297">
    <property type="entry name" value="PPIase_PpiC"/>
</dbReference>
<evidence type="ECO:0000256" key="1">
    <source>
        <dbReference type="PROSITE-ProRule" id="PRU00278"/>
    </source>
</evidence>
<dbReference type="Gene3D" id="1.10.8.1040">
    <property type="match status" value="1"/>
</dbReference>
<accession>A0ABS4KNP8</accession>
<dbReference type="InterPro" id="IPR023058">
    <property type="entry name" value="PPIase_PpiC_CS"/>
</dbReference>
<keyword evidence="4" id="KW-1185">Reference proteome</keyword>
<protein>
    <submittedName>
        <fullName evidence="3">Peptidyl-prolyl cis-trans isomerase C</fullName>
        <ecNumber evidence="3">5.2.1.8</ecNumber>
    </submittedName>
</protein>
<keyword evidence="1 3" id="KW-0413">Isomerase</keyword>
<evidence type="ECO:0000259" key="2">
    <source>
        <dbReference type="PROSITE" id="PS50198"/>
    </source>
</evidence>
<dbReference type="InterPro" id="IPR046357">
    <property type="entry name" value="PPIase_dom_sf"/>
</dbReference>